<dbReference type="GO" id="GO:0005737">
    <property type="term" value="C:cytoplasm"/>
    <property type="evidence" value="ECO:0007669"/>
    <property type="project" value="TreeGrafter"/>
</dbReference>
<dbReference type="OMA" id="WIWIMAD"/>
<name>T1KHH6_TETUR</name>
<reference evidence="2" key="2">
    <citation type="submission" date="2015-06" db="UniProtKB">
        <authorList>
            <consortium name="EnsemblMetazoa"/>
        </authorList>
    </citation>
    <scope>IDENTIFICATION</scope>
</reference>
<dbReference type="HOGENOM" id="CLU_045453_0_0_1"/>
<dbReference type="EMBL" id="CAEY01000075">
    <property type="status" value="NOT_ANNOTATED_CDS"/>
    <property type="molecule type" value="Genomic_DNA"/>
</dbReference>
<keyword evidence="3" id="KW-1185">Reference proteome</keyword>
<reference evidence="3" key="1">
    <citation type="submission" date="2011-08" db="EMBL/GenBank/DDBJ databases">
        <authorList>
            <person name="Rombauts S."/>
        </authorList>
    </citation>
    <scope>NUCLEOTIDE SEQUENCE</scope>
    <source>
        <strain evidence="3">London</strain>
    </source>
</reference>
<keyword evidence="1" id="KW-0880">Kelch repeat</keyword>
<dbReference type="InterPro" id="IPR015915">
    <property type="entry name" value="Kelch-typ_b-propeller"/>
</dbReference>
<dbReference type="InterPro" id="IPR052637">
    <property type="entry name" value="KLHDC3-like"/>
</dbReference>
<evidence type="ECO:0000256" key="1">
    <source>
        <dbReference type="ARBA" id="ARBA00022441"/>
    </source>
</evidence>
<dbReference type="Gene3D" id="2.120.10.80">
    <property type="entry name" value="Kelch-type beta propeller"/>
    <property type="match status" value="2"/>
</dbReference>
<dbReference type="PANTHER" id="PTHR46461">
    <property type="entry name" value="KELCH DOMAIN-CONTAINING PROTEIN 3"/>
    <property type="match status" value="1"/>
</dbReference>
<dbReference type="Pfam" id="PF01344">
    <property type="entry name" value="Kelch_1"/>
    <property type="match status" value="1"/>
</dbReference>
<dbReference type="SUPFAM" id="SSF117281">
    <property type="entry name" value="Kelch motif"/>
    <property type="match status" value="1"/>
</dbReference>
<dbReference type="AlphaFoldDB" id="T1KHH6"/>
<dbReference type="PANTHER" id="PTHR46461:SF1">
    <property type="entry name" value="KELCH DOMAIN-CONTAINING PROTEIN 3"/>
    <property type="match status" value="1"/>
</dbReference>
<proteinExistence type="predicted"/>
<dbReference type="KEGG" id="tut:107364050"/>
<accession>T1KHH6</accession>
<dbReference type="InterPro" id="IPR006652">
    <property type="entry name" value="Kelch_1"/>
</dbReference>
<dbReference type="OrthoDB" id="432528at2759"/>
<dbReference type="EnsemblMetazoa" id="tetur11g04430.1">
    <property type="protein sequence ID" value="tetur11g04430.1"/>
    <property type="gene ID" value="tetur11g04430"/>
</dbReference>
<evidence type="ECO:0000313" key="3">
    <source>
        <dbReference type="Proteomes" id="UP000015104"/>
    </source>
</evidence>
<dbReference type="Proteomes" id="UP000015104">
    <property type="component" value="Unassembled WGS sequence"/>
</dbReference>
<evidence type="ECO:0000313" key="2">
    <source>
        <dbReference type="EnsemblMetazoa" id="tetur11g04430.1"/>
    </source>
</evidence>
<gene>
    <name evidence="2" type="primary">107364050</name>
</gene>
<dbReference type="SMART" id="SM00612">
    <property type="entry name" value="Kelch"/>
    <property type="match status" value="3"/>
</dbReference>
<dbReference type="GO" id="GO:0003682">
    <property type="term" value="F:chromatin binding"/>
    <property type="evidence" value="ECO:0007669"/>
    <property type="project" value="InterPro"/>
</dbReference>
<sequence length="378" mass="42580">MLVLSKIGGGLKRVNHAAVAVDGHIYCFGGYLGTEDYSDERPIDVYALNMTTLRWEEIEYSDGGDPANVPFIRYGHSVVAQDNIIYLWGGRRKDITCNKLFMFDTDKRSWLATEVKGSIPGVRDGHTACIHDGFMYIFGGFEEGRQEFSDAVFRFELDSCTWTALPELTSNLLKKDYPSCVVINNRIYFFGGRSYSCPFYDSNILELDLTMMTLSTVDVVGFKPLGRRSHSAVVVNNKMIIFGGYNDITDEHFNDFAVFDPKTYEWESVIVRGGSPTPRRKHCCVAVNSYLYIFGGSCPVPQAPDAEAHSLMELDDLYVIDTSQSLRSMSLQVILDQDLDTNNLTTALQREIESYRTENDLNCTQLNKLSLKSDESST</sequence>
<dbReference type="eggNOG" id="KOG4693">
    <property type="taxonomic scope" value="Eukaryota"/>
</dbReference>
<organism evidence="2 3">
    <name type="scientific">Tetranychus urticae</name>
    <name type="common">Two-spotted spider mite</name>
    <dbReference type="NCBI Taxonomy" id="32264"/>
    <lineage>
        <taxon>Eukaryota</taxon>
        <taxon>Metazoa</taxon>
        <taxon>Ecdysozoa</taxon>
        <taxon>Arthropoda</taxon>
        <taxon>Chelicerata</taxon>
        <taxon>Arachnida</taxon>
        <taxon>Acari</taxon>
        <taxon>Acariformes</taxon>
        <taxon>Trombidiformes</taxon>
        <taxon>Prostigmata</taxon>
        <taxon>Eleutherengona</taxon>
        <taxon>Raphignathae</taxon>
        <taxon>Tetranychoidea</taxon>
        <taxon>Tetranychidae</taxon>
        <taxon>Tetranychus</taxon>
    </lineage>
</organism>
<evidence type="ECO:0008006" key="4">
    <source>
        <dbReference type="Google" id="ProtNLM"/>
    </source>
</evidence>
<protein>
    <recommendedName>
        <fullName evidence="4">Kelch domain-containing protein</fullName>
    </recommendedName>
</protein>
<dbReference type="Pfam" id="PF24681">
    <property type="entry name" value="Kelch_KLHDC2_KLHL20_DRC7"/>
    <property type="match status" value="1"/>
</dbReference>